<feature type="domain" description="Putative endonuclease Z1" evidence="1">
    <location>
        <begin position="451"/>
        <end position="700"/>
    </location>
</feature>
<keyword evidence="3" id="KW-1185">Reference proteome</keyword>
<name>A0A9X1HSI3_9BACT</name>
<organism evidence="2 3">
    <name type="scientific">Fulvivirga sedimenti</name>
    <dbReference type="NCBI Taxonomy" id="2879465"/>
    <lineage>
        <taxon>Bacteria</taxon>
        <taxon>Pseudomonadati</taxon>
        <taxon>Bacteroidota</taxon>
        <taxon>Cytophagia</taxon>
        <taxon>Cytophagales</taxon>
        <taxon>Fulvivirgaceae</taxon>
        <taxon>Fulvivirga</taxon>
    </lineage>
</organism>
<dbReference type="InterPro" id="IPR018310">
    <property type="entry name" value="Put_endonuclease_Z1-dom"/>
</dbReference>
<dbReference type="EMBL" id="JAIXNE010000002">
    <property type="protein sequence ID" value="MCA6075599.1"/>
    <property type="molecule type" value="Genomic_DNA"/>
</dbReference>
<reference evidence="2" key="1">
    <citation type="submission" date="2021-09" db="EMBL/GenBank/DDBJ databases">
        <title>Fulvivirga sp. isolated from coastal sediment.</title>
        <authorList>
            <person name="Yu H."/>
        </authorList>
    </citation>
    <scope>NUCLEOTIDE SEQUENCE</scope>
    <source>
        <strain evidence="2">1062</strain>
    </source>
</reference>
<dbReference type="Proteomes" id="UP001139409">
    <property type="component" value="Unassembled WGS sequence"/>
</dbReference>
<sequence length="965" mass="112381">MLENIEIRIGFFYSLLYSNIDHGFIKEDEIDGQCEKLYSILSEEEKSIIDSDSFKSRIKDHFKKQETPPTVKDDTITSWIQTAWRKSPRIHWLSYKDYLVSQGKSYLIPKIDVETAEILNSCKNPSEDEDKYWDRRGLVYGHVQSGKTANYLGLINKAFDTGYRHIIVFTGMTEDLRRQTQERIDEGVTGRNMNNLSIGVGKFRKNGFNIRSATNIDLDLSRGAIDHLQNNLLHKDRSIWVVKKNKTVLEHLIKWLDSQRNHQGTEKIKGAPFLIIDDEADNASIQSLSKKDFEILIEGLDIRDQDEKELSDEDERKLNEAKEREIKAINRYIRVILSLIGQKTFVAYTATPYSVINQTRDDVEHEVNIGKKKYMIEEDSDLFPEHFIIPLEPGNGYMGLLRMFNQDEPIPVLTNITDSEEYARDEKLGGMEYFFPRKRGYDYKFDEIPRSLQEAIFHFIVTIYVRKYRGQNGFNSMLVHTSHLTTKTDYLAWKIDEFVTQIRNLIIQHDPKMLSGFKNALNSIVENSKNPILDKYYGTSSYKTPEDINYSDVLKILDSTENPFEIVSYHSSTRNPDLKHHYHDLSYRSNSDRKVKVKNYIVIGGNRLSRGLTLEGLSTSYFARNSSRQDSLYQMGRWFGYRNGFEDCVRIFMPGDQIDWYMDIARLEQSLRKDLMQMNEPGIGNRILPRDWVIKLANSKSMASLQNRIHPCDPLKLRHTQKTRMSFGGAVERTLVFQRDNEIQKDNFLHVKSFIDSLYIKSKLSKVDEEIQGYNYGPSKSNLNFEKVSPEEIIEFIRAFQFHSKYESTFKSVAKFIESNESKFNSFSVVLKQLESNTHKIDMYEDWCIGDHLIHAVGRSDINKGKESDDYEIGAILDSDKDNTFDLINSENIEYYNQLSGSDRTNYRNLERDKSKKGLLIIYLVKGKIVNTEAIIPAIHLTIPKIDNEEKVTYIVRKKREKQLK</sequence>
<gene>
    <name evidence="2" type="ORF">LDX50_12025</name>
</gene>
<dbReference type="RefSeq" id="WP_225698696.1">
    <property type="nucleotide sequence ID" value="NZ_JAIXNE010000002.1"/>
</dbReference>
<protein>
    <submittedName>
        <fullName evidence="2">Z1 domain-containing protein</fullName>
    </submittedName>
</protein>
<accession>A0A9X1HSI3</accession>
<evidence type="ECO:0000259" key="1">
    <source>
        <dbReference type="Pfam" id="PF10593"/>
    </source>
</evidence>
<dbReference type="Pfam" id="PF10593">
    <property type="entry name" value="Z1"/>
    <property type="match status" value="1"/>
</dbReference>
<evidence type="ECO:0000313" key="3">
    <source>
        <dbReference type="Proteomes" id="UP001139409"/>
    </source>
</evidence>
<proteinExistence type="predicted"/>
<dbReference type="AlphaFoldDB" id="A0A9X1HSI3"/>
<comment type="caution">
    <text evidence="2">The sequence shown here is derived from an EMBL/GenBank/DDBJ whole genome shotgun (WGS) entry which is preliminary data.</text>
</comment>
<evidence type="ECO:0000313" key="2">
    <source>
        <dbReference type="EMBL" id="MCA6075599.1"/>
    </source>
</evidence>